<feature type="signal peptide" evidence="1">
    <location>
        <begin position="1"/>
        <end position="19"/>
    </location>
</feature>
<gene>
    <name evidence="2" type="ORF">GCM10022268_17660</name>
</gene>
<reference evidence="3" key="1">
    <citation type="journal article" date="2019" name="Int. J. Syst. Evol. Microbiol.">
        <title>The Global Catalogue of Microorganisms (GCM) 10K type strain sequencing project: providing services to taxonomists for standard genome sequencing and annotation.</title>
        <authorList>
            <consortium name="The Broad Institute Genomics Platform"/>
            <consortium name="The Broad Institute Genome Sequencing Center for Infectious Disease"/>
            <person name="Wu L."/>
            <person name="Ma J."/>
        </authorList>
    </citation>
    <scope>NUCLEOTIDE SEQUENCE [LARGE SCALE GENOMIC DNA]</scope>
    <source>
        <strain evidence="3">JCM 17498</strain>
    </source>
</reference>
<evidence type="ECO:0000256" key="1">
    <source>
        <dbReference type="SAM" id="SignalP"/>
    </source>
</evidence>
<keyword evidence="1" id="KW-0732">Signal</keyword>
<protein>
    <recommendedName>
        <fullName evidence="4">DUF11 domain-containing protein</fullName>
    </recommendedName>
</protein>
<accession>A0ABP7DS91</accession>
<feature type="chain" id="PRO_5047321449" description="DUF11 domain-containing protein" evidence="1">
    <location>
        <begin position="20"/>
        <end position="172"/>
    </location>
</feature>
<keyword evidence="3" id="KW-1185">Reference proteome</keyword>
<name>A0ABP7DS91_9SPHN</name>
<proteinExistence type="predicted"/>
<evidence type="ECO:0008006" key="4">
    <source>
        <dbReference type="Google" id="ProtNLM"/>
    </source>
</evidence>
<dbReference type="Proteomes" id="UP001500523">
    <property type="component" value="Unassembled WGS sequence"/>
</dbReference>
<organism evidence="2 3">
    <name type="scientific">Sphingomonas cynarae</name>
    <dbReference type="NCBI Taxonomy" id="930197"/>
    <lineage>
        <taxon>Bacteria</taxon>
        <taxon>Pseudomonadati</taxon>
        <taxon>Pseudomonadota</taxon>
        <taxon>Alphaproteobacteria</taxon>
        <taxon>Sphingomonadales</taxon>
        <taxon>Sphingomonadaceae</taxon>
        <taxon>Sphingomonas</taxon>
    </lineage>
</organism>
<dbReference type="RefSeq" id="WP_344692994.1">
    <property type="nucleotide sequence ID" value="NZ_BAABBF010000003.1"/>
</dbReference>
<evidence type="ECO:0000313" key="2">
    <source>
        <dbReference type="EMBL" id="GAA3708811.1"/>
    </source>
</evidence>
<dbReference type="EMBL" id="BAABBF010000003">
    <property type="protein sequence ID" value="GAA3708811.1"/>
    <property type="molecule type" value="Genomic_DNA"/>
</dbReference>
<evidence type="ECO:0000313" key="3">
    <source>
        <dbReference type="Proteomes" id="UP001500523"/>
    </source>
</evidence>
<sequence length="172" mass="18052">MKAAWWIAAPLLAATAAGAADLTITKTSTLVSDDLSLLNPRALPGAVVDYAITVRNPNPITTVVGTEVIADTIPPNVSLRVADYGLPGSGPVEFADGNLLGLGLLGTGLSMRWTALNSTTDGIEFSNGTGWTYVPVPDAAGYDPRVRAIRITLTGAHTTGTSYRLRFRTRIN</sequence>
<comment type="caution">
    <text evidence="2">The sequence shown here is derived from an EMBL/GenBank/DDBJ whole genome shotgun (WGS) entry which is preliminary data.</text>
</comment>